<protein>
    <submittedName>
        <fullName evidence="2">Uncharacterized protein</fullName>
    </submittedName>
</protein>
<evidence type="ECO:0000313" key="2">
    <source>
        <dbReference type="EMBL" id="GAA3810661.1"/>
    </source>
</evidence>
<feature type="region of interest" description="Disordered" evidence="1">
    <location>
        <begin position="45"/>
        <end position="146"/>
    </location>
</feature>
<dbReference type="EMBL" id="BAAAZR010000008">
    <property type="protein sequence ID" value="GAA3810661.1"/>
    <property type="molecule type" value="Genomic_DNA"/>
</dbReference>
<sequence length="146" mass="15159">MTEKGTASVTSRVARIVASRSSCGRIDSSVCGMLIQPSHRVAALRRAAADSPPDRMGSRSWTGLGSKATSGKVKKRPVCATTGSDHSRLVTSMASSSRGPRVAKSSPAATHSPGYHPAPTPQIARPSETMSSVAKARAETNGCRRA</sequence>
<evidence type="ECO:0000256" key="1">
    <source>
        <dbReference type="SAM" id="MobiDB-lite"/>
    </source>
</evidence>
<feature type="compositionally biased region" description="Polar residues" evidence="1">
    <location>
        <begin position="81"/>
        <end position="98"/>
    </location>
</feature>
<accession>A0ABP7I5R3</accession>
<comment type="caution">
    <text evidence="2">The sequence shown here is derived from an EMBL/GenBank/DDBJ whole genome shotgun (WGS) entry which is preliminary data.</text>
</comment>
<reference evidence="3" key="1">
    <citation type="journal article" date="2019" name="Int. J. Syst. Evol. Microbiol.">
        <title>The Global Catalogue of Microorganisms (GCM) 10K type strain sequencing project: providing services to taxonomists for standard genome sequencing and annotation.</title>
        <authorList>
            <consortium name="The Broad Institute Genomics Platform"/>
            <consortium name="The Broad Institute Genome Sequencing Center for Infectious Disease"/>
            <person name="Wu L."/>
            <person name="Ma J."/>
        </authorList>
    </citation>
    <scope>NUCLEOTIDE SEQUENCE [LARGE SCALE GENOMIC DNA]</scope>
    <source>
        <strain evidence="3">JCM 16908</strain>
    </source>
</reference>
<proteinExistence type="predicted"/>
<name>A0ABP7I5R3_9ACTN</name>
<keyword evidence="3" id="KW-1185">Reference proteome</keyword>
<dbReference type="Proteomes" id="UP001500888">
    <property type="component" value="Unassembled WGS sequence"/>
</dbReference>
<organism evidence="2 3">
    <name type="scientific">Sphaerisporangium flaviroseum</name>
    <dbReference type="NCBI Taxonomy" id="509199"/>
    <lineage>
        <taxon>Bacteria</taxon>
        <taxon>Bacillati</taxon>
        <taxon>Actinomycetota</taxon>
        <taxon>Actinomycetes</taxon>
        <taxon>Streptosporangiales</taxon>
        <taxon>Streptosporangiaceae</taxon>
        <taxon>Sphaerisporangium</taxon>
    </lineage>
</organism>
<feature type="compositionally biased region" description="Polar residues" evidence="1">
    <location>
        <begin position="59"/>
        <end position="69"/>
    </location>
</feature>
<evidence type="ECO:0000313" key="3">
    <source>
        <dbReference type="Proteomes" id="UP001500888"/>
    </source>
</evidence>
<gene>
    <name evidence="2" type="ORF">GCM10022226_33870</name>
</gene>